<dbReference type="PANTHER" id="PTHR46704:SF9">
    <property type="entry name" value="BHLH DOMAIN-CONTAINING PROTEIN"/>
    <property type="match status" value="1"/>
</dbReference>
<evidence type="ECO:0000313" key="2">
    <source>
        <dbReference type="Proteomes" id="UP000735302"/>
    </source>
</evidence>
<organism evidence="1 2">
    <name type="scientific">Plakobranchus ocellatus</name>
    <dbReference type="NCBI Taxonomy" id="259542"/>
    <lineage>
        <taxon>Eukaryota</taxon>
        <taxon>Metazoa</taxon>
        <taxon>Spiralia</taxon>
        <taxon>Lophotrochozoa</taxon>
        <taxon>Mollusca</taxon>
        <taxon>Gastropoda</taxon>
        <taxon>Heterobranchia</taxon>
        <taxon>Euthyneura</taxon>
        <taxon>Panpulmonata</taxon>
        <taxon>Sacoglossa</taxon>
        <taxon>Placobranchoidea</taxon>
        <taxon>Plakobranchidae</taxon>
        <taxon>Plakobranchus</taxon>
    </lineage>
</organism>
<evidence type="ECO:0000313" key="1">
    <source>
        <dbReference type="EMBL" id="GFO23724.1"/>
    </source>
</evidence>
<keyword evidence="2" id="KW-1185">Reference proteome</keyword>
<reference evidence="1 2" key="1">
    <citation type="journal article" date="2021" name="Elife">
        <title>Chloroplast acquisition without the gene transfer in kleptoplastic sea slugs, Plakobranchus ocellatus.</title>
        <authorList>
            <person name="Maeda T."/>
            <person name="Takahashi S."/>
            <person name="Yoshida T."/>
            <person name="Shimamura S."/>
            <person name="Takaki Y."/>
            <person name="Nagai Y."/>
            <person name="Toyoda A."/>
            <person name="Suzuki Y."/>
            <person name="Arimoto A."/>
            <person name="Ishii H."/>
            <person name="Satoh N."/>
            <person name="Nishiyama T."/>
            <person name="Hasebe M."/>
            <person name="Maruyama T."/>
            <person name="Minagawa J."/>
            <person name="Obokata J."/>
            <person name="Shigenobu S."/>
        </authorList>
    </citation>
    <scope>NUCLEOTIDE SEQUENCE [LARGE SCALE GENOMIC DNA]</scope>
</reference>
<gene>
    <name evidence="1" type="ORF">PoB_005022900</name>
</gene>
<sequence length="254" mass="28233">MCELLTGNQGSINSIPVPDLYSSHEEADSRVILHCMYASQQPTTEKVIVRSPDSDVFLLLLSFSDANGKPLIFDSSSGNNRRQLNITDLAATMSKRLRDAIIGLHAFTGCDSTSCSAGKGKLKALKMLEGDQDHQDSFSRIGTLETISGQDMQVIETFVCQLYVKPSHTSVDKVRYDKVRQCFKGKKGILSNSEGVDLSQMPPGQDVLMLHTQRANFQIKIWRVSSSNFPDLPKPENNRWRLSSSGGLEIKWFC</sequence>
<dbReference type="AlphaFoldDB" id="A0AAV4BY35"/>
<protein>
    <submittedName>
        <fullName evidence="1">Uncharacterized protein</fullName>
    </submittedName>
</protein>
<accession>A0AAV4BY35</accession>
<dbReference type="EMBL" id="BLXT01005513">
    <property type="protein sequence ID" value="GFO23724.1"/>
    <property type="molecule type" value="Genomic_DNA"/>
</dbReference>
<dbReference type="PANTHER" id="PTHR46704">
    <property type="entry name" value="CXC DOMAIN-CONTAINING PROTEIN-RELATED"/>
    <property type="match status" value="1"/>
</dbReference>
<comment type="caution">
    <text evidence="1">The sequence shown here is derived from an EMBL/GenBank/DDBJ whole genome shotgun (WGS) entry which is preliminary data.</text>
</comment>
<name>A0AAV4BY35_9GAST</name>
<dbReference type="Proteomes" id="UP000735302">
    <property type="component" value="Unassembled WGS sequence"/>
</dbReference>
<proteinExistence type="predicted"/>